<evidence type="ECO:0000259" key="7">
    <source>
        <dbReference type="Pfam" id="PF00924"/>
    </source>
</evidence>
<reference evidence="8" key="1">
    <citation type="journal article" date="2023" name="Antonie Van Leeuwenhoek">
        <title>Mesoterricola silvestris gen. nov., sp. nov., Mesoterricola sediminis sp. nov., Geothrix oryzae sp. nov., Geothrix edaphica sp. nov., Geothrix rubra sp. nov., and Geothrix limicola sp. nov., six novel members of Acidobacteriota isolated from soils.</title>
        <authorList>
            <person name="Itoh H."/>
            <person name="Sugisawa Y."/>
            <person name="Mise K."/>
            <person name="Xu Z."/>
            <person name="Kuniyasu M."/>
            <person name="Ushijima N."/>
            <person name="Kawano K."/>
            <person name="Kobayashi E."/>
            <person name="Shiratori Y."/>
            <person name="Masuda Y."/>
            <person name="Senoo K."/>
        </authorList>
    </citation>
    <scope>NUCLEOTIDE SEQUENCE</scope>
    <source>
        <strain evidence="8">Red802</strain>
    </source>
</reference>
<accession>A0ABQ5PXQ6</accession>
<evidence type="ECO:0000256" key="5">
    <source>
        <dbReference type="SAM" id="Coils"/>
    </source>
</evidence>
<feature type="transmembrane region" description="Helical" evidence="6">
    <location>
        <begin position="390"/>
        <end position="411"/>
    </location>
</feature>
<dbReference type="InterPro" id="IPR010920">
    <property type="entry name" value="LSM_dom_sf"/>
</dbReference>
<feature type="coiled-coil region" evidence="5">
    <location>
        <begin position="235"/>
        <end position="269"/>
    </location>
</feature>
<keyword evidence="4 6" id="KW-0472">Membrane</keyword>
<keyword evidence="2 6" id="KW-0812">Transmembrane</keyword>
<evidence type="ECO:0000256" key="2">
    <source>
        <dbReference type="ARBA" id="ARBA00022692"/>
    </source>
</evidence>
<dbReference type="InterPro" id="IPR006685">
    <property type="entry name" value="MscS_channel_2nd"/>
</dbReference>
<protein>
    <recommendedName>
        <fullName evidence="7">Mechanosensitive ion channel MscS domain-containing protein</fullName>
    </recommendedName>
</protein>
<name>A0ABQ5PXQ6_9BACT</name>
<dbReference type="SUPFAM" id="SSF50182">
    <property type="entry name" value="Sm-like ribonucleoproteins"/>
    <property type="match status" value="1"/>
</dbReference>
<dbReference type="PANTHER" id="PTHR30566">
    <property type="entry name" value="YNAI-RELATED MECHANOSENSITIVE ION CHANNEL"/>
    <property type="match status" value="1"/>
</dbReference>
<dbReference type="Pfam" id="PF00924">
    <property type="entry name" value="MS_channel_2nd"/>
    <property type="match status" value="1"/>
</dbReference>
<feature type="domain" description="Mechanosensitive ion channel MscS" evidence="7">
    <location>
        <begin position="435"/>
        <end position="473"/>
    </location>
</feature>
<dbReference type="RefSeq" id="WP_285607629.1">
    <property type="nucleotide sequence ID" value="NZ_BSDC01000001.1"/>
</dbReference>
<feature type="transmembrane region" description="Helical" evidence="6">
    <location>
        <begin position="348"/>
        <end position="369"/>
    </location>
</feature>
<feature type="coiled-coil region" evidence="5">
    <location>
        <begin position="154"/>
        <end position="181"/>
    </location>
</feature>
<proteinExistence type="predicted"/>
<keyword evidence="5" id="KW-0175">Coiled coil</keyword>
<comment type="subcellular location">
    <subcellularLocation>
        <location evidence="1">Membrane</location>
    </subcellularLocation>
</comment>
<keyword evidence="9" id="KW-1185">Reference proteome</keyword>
<evidence type="ECO:0000256" key="1">
    <source>
        <dbReference type="ARBA" id="ARBA00004370"/>
    </source>
</evidence>
<gene>
    <name evidence="8" type="ORF">GETHED_12790</name>
</gene>
<sequence length="616" mass="67188">MKLRPFIPAVILLLLCGAAVAGWMLTREQPAVVQSEEGTAAKKKGPRRAAPVREWVVDQSPLLTARTLLTLATTPEEQQLARQAERLANHEVDLAFAAALRRVASAQVQQTPELKELADLKAKALATFEADQQTIDRLAKQLAAARESQKAPLEDQLDVAKAQLELDRDELEAASDDLARAGGDPQARIRRLKEAFEAGDKESAQIIASGRPASAFPAGSLLARLSEWRGQRGKLARLVQARQAAQVKVQALSQRRATIEAQANKEKEDREAARFWASSLVKGAAGGGADAGREQAKDAVSYLKRYGDVQQRLASMNRRILDQQELAEVYATWMGIADVQRNTALHTLLSRLLWVLGLVAAAYLAGLAIDHLFHRAAAGDKKGSGTLRTVVKLGVQVLCALAIGFVIFGMPGQITTVLGLAGAGLTVALKDFIVAFFGWFILMGRNGIRVGDWVEIRGVGGEVVEIGLLRTVVLETGSWSDAGHPTGRRVAFVNNFAIEGHFFNFSTSGQWMWDELRVMIPPGQDPYPIIDGVQKLVEQQTEANARLAEQEWKRATARYRVQAFSAAPGLNVVPTMNGVEIRARYITRAFERHETRLRLNQAVVELMHGPRGGAPA</sequence>
<evidence type="ECO:0000256" key="4">
    <source>
        <dbReference type="ARBA" id="ARBA00023136"/>
    </source>
</evidence>
<evidence type="ECO:0000313" key="8">
    <source>
        <dbReference type="EMBL" id="GLH66915.1"/>
    </source>
</evidence>
<organism evidence="8 9">
    <name type="scientific">Geothrix edaphica</name>
    <dbReference type="NCBI Taxonomy" id="2927976"/>
    <lineage>
        <taxon>Bacteria</taxon>
        <taxon>Pseudomonadati</taxon>
        <taxon>Acidobacteriota</taxon>
        <taxon>Holophagae</taxon>
        <taxon>Holophagales</taxon>
        <taxon>Holophagaceae</taxon>
        <taxon>Geothrix</taxon>
    </lineage>
</organism>
<dbReference type="PANTHER" id="PTHR30566:SF5">
    <property type="entry name" value="MECHANOSENSITIVE ION CHANNEL PROTEIN 1, MITOCHONDRIAL-RELATED"/>
    <property type="match status" value="1"/>
</dbReference>
<dbReference type="InterPro" id="IPR023408">
    <property type="entry name" value="MscS_beta-dom_sf"/>
</dbReference>
<dbReference type="Gene3D" id="2.30.30.60">
    <property type="match status" value="1"/>
</dbReference>
<evidence type="ECO:0000256" key="6">
    <source>
        <dbReference type="SAM" id="Phobius"/>
    </source>
</evidence>
<evidence type="ECO:0000256" key="3">
    <source>
        <dbReference type="ARBA" id="ARBA00022989"/>
    </source>
</evidence>
<evidence type="ECO:0000313" key="9">
    <source>
        <dbReference type="Proteomes" id="UP001165044"/>
    </source>
</evidence>
<dbReference type="Proteomes" id="UP001165044">
    <property type="component" value="Unassembled WGS sequence"/>
</dbReference>
<keyword evidence="3 6" id="KW-1133">Transmembrane helix</keyword>
<feature type="transmembrane region" description="Helical" evidence="6">
    <location>
        <begin position="417"/>
        <end position="442"/>
    </location>
</feature>
<dbReference type="EMBL" id="BSDC01000001">
    <property type="protein sequence ID" value="GLH66915.1"/>
    <property type="molecule type" value="Genomic_DNA"/>
</dbReference>
<comment type="caution">
    <text evidence="8">The sequence shown here is derived from an EMBL/GenBank/DDBJ whole genome shotgun (WGS) entry which is preliminary data.</text>
</comment>